<feature type="chain" id="PRO_5041340769" description="NTR domain-containing protein" evidence="6">
    <location>
        <begin position="18"/>
        <end position="150"/>
    </location>
</feature>
<dbReference type="GO" id="GO:0051045">
    <property type="term" value="P:negative regulation of membrane protein ectodomain proteolysis"/>
    <property type="evidence" value="ECO:0007669"/>
    <property type="project" value="TreeGrafter"/>
</dbReference>
<keyword evidence="2" id="KW-0964">Secreted</keyword>
<proteinExistence type="predicted"/>
<dbReference type="Gene3D" id="2.40.50.120">
    <property type="match status" value="1"/>
</dbReference>
<dbReference type="GO" id="GO:0046872">
    <property type="term" value="F:metal ion binding"/>
    <property type="evidence" value="ECO:0007669"/>
    <property type="project" value="UniProtKB-KW"/>
</dbReference>
<reference evidence="8" key="1">
    <citation type="submission" date="2023-06" db="EMBL/GenBank/DDBJ databases">
        <title>Genomic analysis of the entomopathogenic nematode Steinernema hermaphroditum.</title>
        <authorList>
            <person name="Schwarz E.M."/>
            <person name="Heppert J.K."/>
            <person name="Baniya A."/>
            <person name="Schwartz H.T."/>
            <person name="Tan C.-H."/>
            <person name="Antoshechkin I."/>
            <person name="Sternberg P.W."/>
            <person name="Goodrich-Blair H."/>
            <person name="Dillman A.R."/>
        </authorList>
    </citation>
    <scope>NUCLEOTIDE SEQUENCE</scope>
    <source>
        <strain evidence="8">PS9179</strain>
        <tissue evidence="8">Whole animal</tissue>
    </source>
</reference>
<dbReference type="InterPro" id="IPR008993">
    <property type="entry name" value="TIMP-like_OB-fold"/>
</dbReference>
<evidence type="ECO:0000313" key="9">
    <source>
        <dbReference type="Proteomes" id="UP001175271"/>
    </source>
</evidence>
<feature type="disulfide bond" evidence="5">
    <location>
        <begin position="32"/>
        <end position="148"/>
    </location>
</feature>
<feature type="binding site" evidence="4">
    <location>
        <position position="20"/>
    </location>
    <ligand>
        <name>Zn(2+)</name>
        <dbReference type="ChEBI" id="CHEBI:29105"/>
        <note>ligand shared with metalloproteinase partner</note>
    </ligand>
</feature>
<keyword evidence="4" id="KW-0862">Zinc</keyword>
<evidence type="ECO:0000256" key="1">
    <source>
        <dbReference type="ARBA" id="ARBA00004613"/>
    </source>
</evidence>
<dbReference type="PANTHER" id="PTHR11844">
    <property type="entry name" value="METALLOPROTEASE INHIBITOR"/>
    <property type="match status" value="1"/>
</dbReference>
<dbReference type="PROSITE" id="PS51257">
    <property type="entry name" value="PROKAR_LIPOPROTEIN"/>
    <property type="match status" value="1"/>
</dbReference>
<evidence type="ECO:0000259" key="7">
    <source>
        <dbReference type="PROSITE" id="PS50189"/>
    </source>
</evidence>
<dbReference type="GO" id="GO:0008191">
    <property type="term" value="F:metalloendopeptidase inhibitor activity"/>
    <property type="evidence" value="ECO:0007669"/>
    <property type="project" value="InterPro"/>
</dbReference>
<dbReference type="GO" id="GO:0031012">
    <property type="term" value="C:extracellular matrix"/>
    <property type="evidence" value="ECO:0007669"/>
    <property type="project" value="TreeGrafter"/>
</dbReference>
<dbReference type="Pfam" id="PF00965">
    <property type="entry name" value="TIMP"/>
    <property type="match status" value="1"/>
</dbReference>
<evidence type="ECO:0000256" key="4">
    <source>
        <dbReference type="PIRSR" id="PIRSR601820-1"/>
    </source>
</evidence>
<sequence>MHRTALLLCALFAVSFGCNCGIVPPNPHDNFCRSDFVGVLSIVSRQNATSTFPYITYVGRSPSSNTIFKSPNNFSNEITIVTQKDFATSSGACGVNWLEVGKAYLLSGRISDKKLSLNVCLQVYADELDNVPESIKKPLQNGTYKNNCAL</sequence>
<feature type="disulfide bond" evidence="5">
    <location>
        <begin position="20"/>
        <end position="93"/>
    </location>
</feature>
<dbReference type="EMBL" id="JAUCMV010000003">
    <property type="protein sequence ID" value="KAK0413164.1"/>
    <property type="molecule type" value="Genomic_DNA"/>
</dbReference>
<evidence type="ECO:0000256" key="5">
    <source>
        <dbReference type="PIRSR" id="PIRSR601820-3"/>
    </source>
</evidence>
<name>A0AA39LXR0_9BILA</name>
<dbReference type="InterPro" id="IPR001134">
    <property type="entry name" value="Netrin_domain"/>
</dbReference>
<dbReference type="InterPro" id="IPR001820">
    <property type="entry name" value="TIMP"/>
</dbReference>
<keyword evidence="6" id="KW-0732">Signal</keyword>
<dbReference type="GO" id="GO:0002020">
    <property type="term" value="F:protease binding"/>
    <property type="evidence" value="ECO:0007669"/>
    <property type="project" value="TreeGrafter"/>
</dbReference>
<evidence type="ECO:0000256" key="3">
    <source>
        <dbReference type="ARBA" id="ARBA00023157"/>
    </source>
</evidence>
<dbReference type="PANTHER" id="PTHR11844:SF25">
    <property type="entry name" value="NTR DOMAIN-CONTAINING PROTEIN"/>
    <property type="match status" value="1"/>
</dbReference>
<feature type="domain" description="NTR" evidence="7">
    <location>
        <begin position="18"/>
        <end position="148"/>
    </location>
</feature>
<accession>A0AA39LXR0</accession>
<evidence type="ECO:0000256" key="6">
    <source>
        <dbReference type="SAM" id="SignalP"/>
    </source>
</evidence>
<protein>
    <recommendedName>
        <fullName evidence="7">NTR domain-containing protein</fullName>
    </recommendedName>
</protein>
<evidence type="ECO:0000256" key="2">
    <source>
        <dbReference type="ARBA" id="ARBA00022525"/>
    </source>
</evidence>
<feature type="signal peptide" evidence="6">
    <location>
        <begin position="1"/>
        <end position="17"/>
    </location>
</feature>
<comment type="caution">
    <text evidence="8">The sequence shown here is derived from an EMBL/GenBank/DDBJ whole genome shotgun (WGS) entry which is preliminary data.</text>
</comment>
<keyword evidence="4" id="KW-0479">Metal-binding</keyword>
<dbReference type="SUPFAM" id="SSF50242">
    <property type="entry name" value="TIMP-like"/>
    <property type="match status" value="1"/>
</dbReference>
<dbReference type="GO" id="GO:0005615">
    <property type="term" value="C:extracellular space"/>
    <property type="evidence" value="ECO:0007669"/>
    <property type="project" value="TreeGrafter"/>
</dbReference>
<dbReference type="Proteomes" id="UP001175271">
    <property type="component" value="Unassembled WGS sequence"/>
</dbReference>
<comment type="subcellular location">
    <subcellularLocation>
        <location evidence="1">Secreted</location>
    </subcellularLocation>
</comment>
<dbReference type="AlphaFoldDB" id="A0AA39LXR0"/>
<gene>
    <name evidence="8" type="ORF">QR680_006635</name>
</gene>
<organism evidence="8 9">
    <name type="scientific">Steinernema hermaphroditum</name>
    <dbReference type="NCBI Taxonomy" id="289476"/>
    <lineage>
        <taxon>Eukaryota</taxon>
        <taxon>Metazoa</taxon>
        <taxon>Ecdysozoa</taxon>
        <taxon>Nematoda</taxon>
        <taxon>Chromadorea</taxon>
        <taxon>Rhabditida</taxon>
        <taxon>Tylenchina</taxon>
        <taxon>Panagrolaimomorpha</taxon>
        <taxon>Strongyloidoidea</taxon>
        <taxon>Steinernematidae</taxon>
        <taxon>Steinernema</taxon>
    </lineage>
</organism>
<dbReference type="PROSITE" id="PS50189">
    <property type="entry name" value="NTR"/>
    <property type="match status" value="1"/>
</dbReference>
<keyword evidence="3 5" id="KW-1015">Disulfide bond</keyword>
<evidence type="ECO:0000313" key="8">
    <source>
        <dbReference type="EMBL" id="KAK0413164.1"/>
    </source>
</evidence>
<keyword evidence="9" id="KW-1185">Reference proteome</keyword>